<dbReference type="SUPFAM" id="SSF54001">
    <property type="entry name" value="Cysteine proteinases"/>
    <property type="match status" value="1"/>
</dbReference>
<dbReference type="InterPro" id="IPR038765">
    <property type="entry name" value="Papain-like_cys_pep_sf"/>
</dbReference>
<dbReference type="SMART" id="SM00848">
    <property type="entry name" value="Inhibitor_I29"/>
    <property type="match status" value="1"/>
</dbReference>
<dbReference type="PROSITE" id="PS00287">
    <property type="entry name" value="CYSTATIN"/>
    <property type="match status" value="1"/>
</dbReference>
<dbReference type="InterPro" id="IPR046350">
    <property type="entry name" value="Cystatin_sf"/>
</dbReference>
<dbReference type="FunFam" id="3.90.70.10:FF:000332">
    <property type="entry name" value="Cathepsin L1"/>
    <property type="match status" value="1"/>
</dbReference>
<dbReference type="EMBL" id="OB660237">
    <property type="protein sequence ID" value="CAD7223679.1"/>
    <property type="molecule type" value="Genomic_DNA"/>
</dbReference>
<dbReference type="CDD" id="cd02248">
    <property type="entry name" value="Peptidase_C1A"/>
    <property type="match status" value="1"/>
</dbReference>
<accession>A0A7R8W3H2</accession>
<evidence type="ECO:0000256" key="5">
    <source>
        <dbReference type="ARBA" id="ARBA00022807"/>
    </source>
</evidence>
<dbReference type="InterPro" id="IPR039417">
    <property type="entry name" value="Peptidase_C1A_papain-like"/>
</dbReference>
<dbReference type="SMART" id="SM00645">
    <property type="entry name" value="Pept_C1"/>
    <property type="match status" value="1"/>
</dbReference>
<sequence length="537" mass="60218">MPFLLLLLLSVYGLTAFNVSSTQLPLETENRPLPLPAASVDVKTGQVHDAPEEMTEILDFVENELNKVTDDEDEFRLRIENVLSQQKQVVAGMKYIFQLEVVRTQCSKDSEAIPSTGCVADPTKAIQICDVEVWEKKWDNFREITKKECYDKPHPNKKKFEEKARHRFVKFITKYRKTYKDLNEVYKRYGIFKENLLKIRSLQLNEKGTAKYGVTEFADLSEAEFHKLLTGFNTALKPDVSELKTAVIPDIELPDAFDWRDKGAVTSVKNQGFCGSCWAFSVTGNVEGQWFMKTGNLLSLSEQELVDCDKLDDGCMGGLPENAYKAIKNIGGLESEKDYPYDGHGETCKFQPSEARVEVTGGVEISSNETEMAQWLVEKGPISIGINAQAMQFYFGGVSHPWKFLCSPDDIDHGVLIVGYGVHGASKINPLLSMRKLFNPVISGYGIFNCRDQVYSSNSTLLDREKQLGPEMGRQGILPCLSRRWDMRIEQDGNIGCVEMIRTGDSSNCSMGDCANSSDVPSAFCSVSRNLFCKCSI</sequence>
<keyword evidence="7" id="KW-1015">Disulfide bond</keyword>
<dbReference type="Pfam" id="PF00031">
    <property type="entry name" value="Cystatin"/>
    <property type="match status" value="1"/>
</dbReference>
<dbReference type="GO" id="GO:0006508">
    <property type="term" value="P:proteolysis"/>
    <property type="evidence" value="ECO:0007669"/>
    <property type="project" value="UniProtKB-KW"/>
</dbReference>
<dbReference type="InterPro" id="IPR025660">
    <property type="entry name" value="Pept_his_AS"/>
</dbReference>
<dbReference type="InterPro" id="IPR000169">
    <property type="entry name" value="Pept_cys_AS"/>
</dbReference>
<dbReference type="PROSITE" id="PS00139">
    <property type="entry name" value="THIOL_PROTEASE_CYS"/>
    <property type="match status" value="1"/>
</dbReference>
<evidence type="ECO:0000256" key="2">
    <source>
        <dbReference type="ARBA" id="ARBA00009403"/>
    </source>
</evidence>
<dbReference type="Gene3D" id="3.90.70.10">
    <property type="entry name" value="Cysteine proteinases"/>
    <property type="match status" value="1"/>
</dbReference>
<keyword evidence="6" id="KW-0865">Zymogen</keyword>
<dbReference type="CDD" id="cd00042">
    <property type="entry name" value="CY"/>
    <property type="match status" value="1"/>
</dbReference>
<keyword evidence="4" id="KW-0378">Hydrolase</keyword>
<dbReference type="InterPro" id="IPR000668">
    <property type="entry name" value="Peptidase_C1A_C"/>
</dbReference>
<protein>
    <submittedName>
        <fullName evidence="8">Uncharacterized protein</fullName>
    </submittedName>
</protein>
<dbReference type="Pfam" id="PF08246">
    <property type="entry name" value="Inhibitor_I29"/>
    <property type="match status" value="1"/>
</dbReference>
<reference evidence="8" key="1">
    <citation type="submission" date="2020-11" db="EMBL/GenBank/DDBJ databases">
        <authorList>
            <person name="Tran Van P."/>
        </authorList>
    </citation>
    <scope>NUCLEOTIDE SEQUENCE</scope>
</reference>
<dbReference type="Pfam" id="PF00112">
    <property type="entry name" value="Peptidase_C1"/>
    <property type="match status" value="1"/>
</dbReference>
<evidence type="ECO:0000256" key="4">
    <source>
        <dbReference type="ARBA" id="ARBA00022801"/>
    </source>
</evidence>
<name>A0A7R8W3H2_9CRUS</name>
<evidence type="ECO:0000256" key="7">
    <source>
        <dbReference type="ARBA" id="ARBA00023157"/>
    </source>
</evidence>
<comment type="similarity">
    <text evidence="1">Belongs to the peptidase C1 family.</text>
</comment>
<dbReference type="PRINTS" id="PR00705">
    <property type="entry name" value="PAPAIN"/>
</dbReference>
<dbReference type="OrthoDB" id="387093at2759"/>
<dbReference type="InterPro" id="IPR000010">
    <property type="entry name" value="Cystatin_dom"/>
</dbReference>
<gene>
    <name evidence="8" type="ORF">CTOB1V02_LOCUS1659</name>
</gene>
<dbReference type="Gene3D" id="3.10.450.10">
    <property type="match status" value="1"/>
</dbReference>
<dbReference type="SMART" id="SM00043">
    <property type="entry name" value="CY"/>
    <property type="match status" value="1"/>
</dbReference>
<dbReference type="InterPro" id="IPR013128">
    <property type="entry name" value="Peptidase_C1A"/>
</dbReference>
<keyword evidence="5" id="KW-0788">Thiol protease</keyword>
<dbReference type="PROSITE" id="PS00639">
    <property type="entry name" value="THIOL_PROTEASE_HIS"/>
    <property type="match status" value="1"/>
</dbReference>
<comment type="similarity">
    <text evidence="2">Belongs to the cystatin family.</text>
</comment>
<proteinExistence type="inferred from homology"/>
<evidence type="ECO:0000256" key="6">
    <source>
        <dbReference type="ARBA" id="ARBA00023145"/>
    </source>
</evidence>
<evidence type="ECO:0000256" key="3">
    <source>
        <dbReference type="ARBA" id="ARBA00022670"/>
    </source>
</evidence>
<keyword evidence="3" id="KW-0645">Protease</keyword>
<evidence type="ECO:0000313" key="8">
    <source>
        <dbReference type="EMBL" id="CAD7223679.1"/>
    </source>
</evidence>
<dbReference type="InterPro" id="IPR013201">
    <property type="entry name" value="Prot_inhib_I29"/>
</dbReference>
<dbReference type="GO" id="GO:0008234">
    <property type="term" value="F:cysteine-type peptidase activity"/>
    <property type="evidence" value="ECO:0007669"/>
    <property type="project" value="UniProtKB-KW"/>
</dbReference>
<dbReference type="InterPro" id="IPR018073">
    <property type="entry name" value="Prot_inh_cystat_CS"/>
</dbReference>
<dbReference type="AlphaFoldDB" id="A0A7R8W3H2"/>
<dbReference type="PANTHER" id="PTHR12411">
    <property type="entry name" value="CYSTEINE PROTEASE FAMILY C1-RELATED"/>
    <property type="match status" value="1"/>
</dbReference>
<evidence type="ECO:0000256" key="1">
    <source>
        <dbReference type="ARBA" id="ARBA00008455"/>
    </source>
</evidence>
<dbReference type="SUPFAM" id="SSF54403">
    <property type="entry name" value="Cystatin/monellin"/>
    <property type="match status" value="1"/>
</dbReference>
<dbReference type="GO" id="GO:0004869">
    <property type="term" value="F:cysteine-type endopeptidase inhibitor activity"/>
    <property type="evidence" value="ECO:0007669"/>
    <property type="project" value="InterPro"/>
</dbReference>
<organism evidence="8">
    <name type="scientific">Cyprideis torosa</name>
    <dbReference type="NCBI Taxonomy" id="163714"/>
    <lineage>
        <taxon>Eukaryota</taxon>
        <taxon>Metazoa</taxon>
        <taxon>Ecdysozoa</taxon>
        <taxon>Arthropoda</taxon>
        <taxon>Crustacea</taxon>
        <taxon>Oligostraca</taxon>
        <taxon>Ostracoda</taxon>
        <taxon>Podocopa</taxon>
        <taxon>Podocopida</taxon>
        <taxon>Cytherocopina</taxon>
        <taxon>Cytheroidea</taxon>
        <taxon>Cytherideidae</taxon>
        <taxon>Cyprideis</taxon>
    </lineage>
</organism>